<evidence type="ECO:0000259" key="2">
    <source>
        <dbReference type="Pfam" id="PF01757"/>
    </source>
</evidence>
<evidence type="ECO:0000313" key="3">
    <source>
        <dbReference type="EMBL" id="RFM27393.1"/>
    </source>
</evidence>
<name>A0A3E1NHG5_9BACT</name>
<dbReference type="Proteomes" id="UP000261284">
    <property type="component" value="Unassembled WGS sequence"/>
</dbReference>
<feature type="transmembrane region" description="Helical" evidence="1">
    <location>
        <begin position="83"/>
        <end position="105"/>
    </location>
</feature>
<dbReference type="InterPro" id="IPR052734">
    <property type="entry name" value="Nod_factor_acetyltransferase"/>
</dbReference>
<keyword evidence="1" id="KW-0472">Membrane</keyword>
<feature type="transmembrane region" description="Helical" evidence="1">
    <location>
        <begin position="47"/>
        <end position="68"/>
    </location>
</feature>
<keyword evidence="1" id="KW-0812">Transmembrane</keyword>
<feature type="transmembrane region" description="Helical" evidence="1">
    <location>
        <begin position="156"/>
        <end position="174"/>
    </location>
</feature>
<feature type="transmembrane region" description="Helical" evidence="1">
    <location>
        <begin position="18"/>
        <end position="35"/>
    </location>
</feature>
<reference evidence="3 4" key="1">
    <citation type="submission" date="2018-08" db="EMBL/GenBank/DDBJ databases">
        <title>Chitinophagaceae sp. K23C18032701, a novel bacterium isolated from forest soil.</title>
        <authorList>
            <person name="Wang C."/>
        </authorList>
    </citation>
    <scope>NUCLEOTIDE SEQUENCE [LARGE SCALE GENOMIC DNA]</scope>
    <source>
        <strain evidence="3 4">K23C18032701</strain>
    </source>
</reference>
<keyword evidence="1" id="KW-1133">Transmembrane helix</keyword>
<feature type="transmembrane region" description="Helical" evidence="1">
    <location>
        <begin position="195"/>
        <end position="213"/>
    </location>
</feature>
<feature type="domain" description="Acyltransferase 3" evidence="2">
    <location>
        <begin position="15"/>
        <end position="307"/>
    </location>
</feature>
<organism evidence="3 4">
    <name type="scientific">Deminuibacter soli</name>
    <dbReference type="NCBI Taxonomy" id="2291815"/>
    <lineage>
        <taxon>Bacteria</taxon>
        <taxon>Pseudomonadati</taxon>
        <taxon>Bacteroidota</taxon>
        <taxon>Chitinophagia</taxon>
        <taxon>Chitinophagales</taxon>
        <taxon>Chitinophagaceae</taxon>
        <taxon>Deminuibacter</taxon>
    </lineage>
</organism>
<dbReference type="PANTHER" id="PTHR37312:SF1">
    <property type="entry name" value="MEMBRANE-BOUND ACYLTRANSFERASE YKRP-RELATED"/>
    <property type="match status" value="1"/>
</dbReference>
<dbReference type="GO" id="GO:0016747">
    <property type="term" value="F:acyltransferase activity, transferring groups other than amino-acyl groups"/>
    <property type="evidence" value="ECO:0007669"/>
    <property type="project" value="InterPro"/>
</dbReference>
<protein>
    <recommendedName>
        <fullName evidence="2">Acyltransferase 3 domain-containing protein</fullName>
    </recommendedName>
</protein>
<dbReference type="PANTHER" id="PTHR37312">
    <property type="entry name" value="MEMBRANE-BOUND ACYLTRANSFERASE YKRP-RELATED"/>
    <property type="match status" value="1"/>
</dbReference>
<feature type="transmembrane region" description="Helical" evidence="1">
    <location>
        <begin position="287"/>
        <end position="306"/>
    </location>
</feature>
<dbReference type="InterPro" id="IPR002656">
    <property type="entry name" value="Acyl_transf_3_dom"/>
</dbReference>
<feature type="transmembrane region" description="Helical" evidence="1">
    <location>
        <begin position="130"/>
        <end position="150"/>
    </location>
</feature>
<keyword evidence="4" id="KW-1185">Reference proteome</keyword>
<sequence>MKQTMQAETVARYENVDFAKGILIYLMVIFHIHYVGNLTTAMQSITAAVYAFHMPVFLIFSGAFAGFGKNWKIQIANVARRVFIPYAIFETIYLLSLFICSKLGLQFANSFNDLSVTGLLYKITFDPSGAYWYLHTITIGLIIALAVNHFLGSNKVNVLAVTGLCYWLVSLVIPRVRFADSMFLLIGMSFQFYKIEIKSSWFAIVPMVIVIYIGLPQLVINSLEGVTITLLAISVLYALFDLTKNTLFKRYMCFVGKNTLMVMLVHPIFLNICRLFYPAVLKIDPTGISYLVVAGVITVGVSVFIARISDQFKISTLLFGRPVYVSMSENQ</sequence>
<dbReference type="AlphaFoldDB" id="A0A3E1NHG5"/>
<proteinExistence type="predicted"/>
<dbReference type="EMBL" id="QTJU01000005">
    <property type="protein sequence ID" value="RFM27393.1"/>
    <property type="molecule type" value="Genomic_DNA"/>
</dbReference>
<evidence type="ECO:0000313" key="4">
    <source>
        <dbReference type="Proteomes" id="UP000261284"/>
    </source>
</evidence>
<comment type="caution">
    <text evidence="3">The sequence shown here is derived from an EMBL/GenBank/DDBJ whole genome shotgun (WGS) entry which is preliminary data.</text>
</comment>
<feature type="transmembrane region" description="Helical" evidence="1">
    <location>
        <begin position="260"/>
        <end position="281"/>
    </location>
</feature>
<evidence type="ECO:0000256" key="1">
    <source>
        <dbReference type="SAM" id="Phobius"/>
    </source>
</evidence>
<accession>A0A3E1NHG5</accession>
<gene>
    <name evidence="3" type="ORF">DXN05_15350</name>
</gene>
<dbReference type="Pfam" id="PF01757">
    <property type="entry name" value="Acyl_transf_3"/>
    <property type="match status" value="1"/>
</dbReference>
<feature type="transmembrane region" description="Helical" evidence="1">
    <location>
        <begin position="219"/>
        <end position="240"/>
    </location>
</feature>